<keyword evidence="1" id="KW-0812">Transmembrane</keyword>
<feature type="transmembrane region" description="Helical" evidence="1">
    <location>
        <begin position="147"/>
        <end position="163"/>
    </location>
</feature>
<keyword evidence="4" id="KW-1185">Reference proteome</keyword>
<evidence type="ECO:0000259" key="2">
    <source>
        <dbReference type="Pfam" id="PF01970"/>
    </source>
</evidence>
<dbReference type="RefSeq" id="WP_319844947.1">
    <property type="nucleotide sequence ID" value="NZ_JAXAFJ010000007.1"/>
</dbReference>
<feature type="transmembrane region" description="Helical" evidence="1">
    <location>
        <begin position="470"/>
        <end position="491"/>
    </location>
</feature>
<gene>
    <name evidence="3" type="ORF">SCD90_12165</name>
</gene>
<feature type="transmembrane region" description="Helical" evidence="1">
    <location>
        <begin position="322"/>
        <end position="342"/>
    </location>
</feature>
<name>A0ABU4RT56_9HYPH</name>
<dbReference type="InterPro" id="IPR002823">
    <property type="entry name" value="DUF112_TM"/>
</dbReference>
<dbReference type="EMBL" id="JAXAFJ010000007">
    <property type="protein sequence ID" value="MDX6806820.1"/>
    <property type="molecule type" value="Genomic_DNA"/>
</dbReference>
<dbReference type="Proteomes" id="UP001274321">
    <property type="component" value="Unassembled WGS sequence"/>
</dbReference>
<feature type="transmembrane region" description="Helical" evidence="1">
    <location>
        <begin position="195"/>
        <end position="216"/>
    </location>
</feature>
<evidence type="ECO:0000256" key="1">
    <source>
        <dbReference type="SAM" id="Phobius"/>
    </source>
</evidence>
<keyword evidence="1" id="KW-1133">Transmembrane helix</keyword>
<keyword evidence="1" id="KW-0472">Membrane</keyword>
<dbReference type="Pfam" id="PF01970">
    <property type="entry name" value="TctA"/>
    <property type="match status" value="1"/>
</dbReference>
<protein>
    <submittedName>
        <fullName evidence="3">Tripartite tricarboxylate transporter permease</fullName>
    </submittedName>
</protein>
<feature type="domain" description="DUF112" evidence="2">
    <location>
        <begin position="21"/>
        <end position="442"/>
    </location>
</feature>
<dbReference type="PANTHER" id="PTHR35342:SF5">
    <property type="entry name" value="TRICARBOXYLIC TRANSPORT PROTEIN"/>
    <property type="match status" value="1"/>
</dbReference>
<feature type="transmembrane region" description="Helical" evidence="1">
    <location>
        <begin position="118"/>
        <end position="140"/>
    </location>
</feature>
<organism evidence="3 4">
    <name type="scientific">Terrihabitans rhizophilus</name>
    <dbReference type="NCBI Taxonomy" id="3092662"/>
    <lineage>
        <taxon>Bacteria</taxon>
        <taxon>Pseudomonadati</taxon>
        <taxon>Pseudomonadota</taxon>
        <taxon>Alphaproteobacteria</taxon>
        <taxon>Hyphomicrobiales</taxon>
        <taxon>Terrihabitans</taxon>
    </lineage>
</organism>
<feature type="transmembrane region" description="Helical" evidence="1">
    <location>
        <begin position="12"/>
        <end position="39"/>
    </location>
</feature>
<feature type="transmembrane region" description="Helical" evidence="1">
    <location>
        <begin position="440"/>
        <end position="458"/>
    </location>
</feature>
<accession>A0ABU4RT56</accession>
<dbReference type="PANTHER" id="PTHR35342">
    <property type="entry name" value="TRICARBOXYLIC TRANSPORT PROTEIN"/>
    <property type="match status" value="1"/>
</dbReference>
<feature type="transmembrane region" description="Helical" evidence="1">
    <location>
        <begin position="415"/>
        <end position="433"/>
    </location>
</feature>
<sequence>MFEFSNAVEGLMLLFTWQVMAAITVGFLLGFLVGAVPGFNDSNLMAIMLPLTIYLDPMIAIVGMSSLYFAAQAAGAIPAILINIPGTGGAAATTIEGYPMAQKGQAGYALGLSHGASFVGAAVGALASLMIAPALGLFALRFGPAEMFLLGVFGLTIVGALAGKDLLKAGIAILLGLLVSLVGADPSTAFERGTFGILSLSDGISLMAIILGLFGLPELIDLVKRTSVSGQSEVSDRELNSNLHRGFFDAFKYKGALAVSSAVGLVVGIVPGAGAAISSFVSYGMAKQMSRNPQNYGKGEPEGLVAAECANNATACAAIVPLLTLGLPGSGSTTVMLAALILHGIRPGPQFFAQFQVEAFTIFWSFFVSAILIAVVGCWISRYTRRLVYVRGYILVPTVLLLLFLGAYATKFSTFDLAVVAAFGALGIAMRVLRYPIPAFLLAFILGPILEANYLRATRIGGLDIFIQSGISQFLIVLSVLSLVIPGLWLLRQRRPSLQHG</sequence>
<feature type="transmembrane region" description="Helical" evidence="1">
    <location>
        <begin position="392"/>
        <end position="409"/>
    </location>
</feature>
<proteinExistence type="predicted"/>
<reference evidence="3 4" key="1">
    <citation type="submission" date="2023-11" db="EMBL/GenBank/DDBJ databases">
        <authorList>
            <person name="Bao R."/>
        </authorList>
    </citation>
    <scope>NUCLEOTIDE SEQUENCE [LARGE SCALE GENOMIC DNA]</scope>
    <source>
        <strain evidence="3 4">PJ23</strain>
    </source>
</reference>
<feature type="transmembrane region" description="Helical" evidence="1">
    <location>
        <begin position="362"/>
        <end position="380"/>
    </location>
</feature>
<evidence type="ECO:0000313" key="4">
    <source>
        <dbReference type="Proteomes" id="UP001274321"/>
    </source>
</evidence>
<feature type="transmembrane region" description="Helical" evidence="1">
    <location>
        <begin position="169"/>
        <end position="188"/>
    </location>
</feature>
<feature type="transmembrane region" description="Helical" evidence="1">
    <location>
        <begin position="256"/>
        <end position="281"/>
    </location>
</feature>
<evidence type="ECO:0000313" key="3">
    <source>
        <dbReference type="EMBL" id="MDX6806820.1"/>
    </source>
</evidence>
<feature type="transmembrane region" description="Helical" evidence="1">
    <location>
        <begin position="51"/>
        <end position="71"/>
    </location>
</feature>
<comment type="caution">
    <text evidence="3">The sequence shown here is derived from an EMBL/GenBank/DDBJ whole genome shotgun (WGS) entry which is preliminary data.</text>
</comment>